<feature type="region of interest" description="Disordered" evidence="1">
    <location>
        <begin position="299"/>
        <end position="345"/>
    </location>
</feature>
<proteinExistence type="predicted"/>
<dbReference type="PANTHER" id="PTHR13138:SF3">
    <property type="entry name" value="CD2 ANTIGEN CYTOPLASMIC TAIL-BINDING PROTEIN 2"/>
    <property type="match status" value="1"/>
</dbReference>
<dbReference type="SUPFAM" id="SSF55277">
    <property type="entry name" value="GYF domain"/>
    <property type="match status" value="1"/>
</dbReference>
<feature type="compositionally biased region" description="Basic and acidic residues" evidence="1">
    <location>
        <begin position="407"/>
        <end position="432"/>
    </location>
</feature>
<protein>
    <recommendedName>
        <fullName evidence="2">GYF domain-containing protein</fullName>
    </recommendedName>
</protein>
<reference evidence="3 4" key="1">
    <citation type="submission" date="2021-12" db="EMBL/GenBank/DDBJ databases">
        <title>High titer production of polyol ester of fatty acids by Rhodotorula paludigena BS15 towards product separation-free biomass refinery.</title>
        <authorList>
            <person name="Mano J."/>
            <person name="Ono H."/>
            <person name="Tanaka T."/>
            <person name="Naito K."/>
            <person name="Sushida H."/>
            <person name="Ike M."/>
            <person name="Tokuyasu K."/>
            <person name="Kitaoka M."/>
        </authorList>
    </citation>
    <scope>NUCLEOTIDE SEQUENCE [LARGE SCALE GENOMIC DNA]</scope>
    <source>
        <strain evidence="3 4">BS15</strain>
    </source>
</reference>
<organism evidence="3 4">
    <name type="scientific">Rhodotorula paludigena</name>
    <dbReference type="NCBI Taxonomy" id="86838"/>
    <lineage>
        <taxon>Eukaryota</taxon>
        <taxon>Fungi</taxon>
        <taxon>Dikarya</taxon>
        <taxon>Basidiomycota</taxon>
        <taxon>Pucciniomycotina</taxon>
        <taxon>Microbotryomycetes</taxon>
        <taxon>Sporidiobolales</taxon>
        <taxon>Sporidiobolaceae</taxon>
        <taxon>Rhodotorula</taxon>
    </lineage>
</organism>
<dbReference type="InterPro" id="IPR039905">
    <property type="entry name" value="CD2BP2/Lin1"/>
</dbReference>
<gene>
    <name evidence="3" type="ORF">Rhopal_001406-T1</name>
</gene>
<feature type="region of interest" description="Disordered" evidence="1">
    <location>
        <begin position="32"/>
        <end position="196"/>
    </location>
</feature>
<evidence type="ECO:0000313" key="4">
    <source>
        <dbReference type="Proteomes" id="UP001342314"/>
    </source>
</evidence>
<dbReference type="PANTHER" id="PTHR13138">
    <property type="entry name" value="PROTEIN LIN1"/>
    <property type="match status" value="1"/>
</dbReference>
<dbReference type="PROSITE" id="PS50829">
    <property type="entry name" value="GYF"/>
    <property type="match status" value="1"/>
</dbReference>
<feature type="compositionally biased region" description="Low complexity" evidence="1">
    <location>
        <begin position="336"/>
        <end position="345"/>
    </location>
</feature>
<evidence type="ECO:0000259" key="2">
    <source>
        <dbReference type="PROSITE" id="PS50829"/>
    </source>
</evidence>
<evidence type="ECO:0000256" key="1">
    <source>
        <dbReference type="SAM" id="MobiDB-lite"/>
    </source>
</evidence>
<dbReference type="Gene3D" id="3.30.1490.40">
    <property type="match status" value="1"/>
</dbReference>
<feature type="region of interest" description="Disordered" evidence="1">
    <location>
        <begin position="395"/>
        <end position="442"/>
    </location>
</feature>
<dbReference type="InterPro" id="IPR035445">
    <property type="entry name" value="GYF-like_dom_sf"/>
</dbReference>
<dbReference type="InterPro" id="IPR003169">
    <property type="entry name" value="GYF"/>
</dbReference>
<feature type="compositionally biased region" description="Basic and acidic residues" evidence="1">
    <location>
        <begin position="302"/>
        <end position="327"/>
    </location>
</feature>
<feature type="compositionally biased region" description="Acidic residues" evidence="1">
    <location>
        <begin position="102"/>
        <end position="111"/>
    </location>
</feature>
<accession>A0AAV5GFQ1</accession>
<comment type="caution">
    <text evidence="3">The sequence shown here is derived from an EMBL/GenBank/DDBJ whole genome shotgun (WGS) entry which is preliminary data.</text>
</comment>
<evidence type="ECO:0000313" key="3">
    <source>
        <dbReference type="EMBL" id="GJN88440.1"/>
    </source>
</evidence>
<dbReference type="Proteomes" id="UP001342314">
    <property type="component" value="Unassembled WGS sequence"/>
</dbReference>
<feature type="domain" description="GYF" evidence="2">
    <location>
        <begin position="468"/>
        <end position="526"/>
    </location>
</feature>
<feature type="region of interest" description="Disordered" evidence="1">
    <location>
        <begin position="467"/>
        <end position="486"/>
    </location>
</feature>
<dbReference type="EMBL" id="BQKY01000003">
    <property type="protein sequence ID" value="GJN88440.1"/>
    <property type="molecule type" value="Genomic_DNA"/>
</dbReference>
<feature type="region of interest" description="Disordered" evidence="1">
    <location>
        <begin position="244"/>
        <end position="267"/>
    </location>
</feature>
<dbReference type="GO" id="GO:0005682">
    <property type="term" value="C:U5 snRNP"/>
    <property type="evidence" value="ECO:0007669"/>
    <property type="project" value="InterPro"/>
</dbReference>
<keyword evidence="4" id="KW-1185">Reference proteome</keyword>
<sequence>MPPKRPATTFTADHSTDRAAAALAGKRVKFAPNNAERVAADRDADDLELDLEQGGAGPNKKRNKVTTEGYDSDSSADSDGGFGGAGGGRKGRGVGQQAAEPERDEGEDEDMFGGPSTAKDSGLATKGKKKEKEFLEIGDIEGQEFGRADMADSDDGDGPAGDDADEESEEDYLPEDDEANNDEAPRGRRSKKGMGYSLSSFNMKEELAEGRFTADGTYTANTADPLATHDVWLDGLSKRSIRAAREAKERADARQRQREADEARSDEQLTQLRDDCMIGLVQLVRPGETVAKALNRLGAAKKRAEADEAARTDEGKGKGKGKGRSDGMDLDEGDTALPSASASSPALASQRYAAKIDRLTHFASTLLSAHGELEIYDQQHADLVQTLKSEGAVRRDWVPPVDPDVEREERDAAEHARREKEARERERAEHRNASGGGGGRSKVVIARPGAAGGGGRAAGAPGAGPRFFYKWNEPPPGQPEGHEYGPYDRAALEGWVQGGYFGDGAGRISVRREDEQGRWTKWSEVR</sequence>
<feature type="compositionally biased region" description="Acidic residues" evidence="1">
    <location>
        <begin position="151"/>
        <end position="181"/>
    </location>
</feature>
<dbReference type="AlphaFoldDB" id="A0AAV5GFQ1"/>
<name>A0AAV5GFQ1_9BASI</name>